<feature type="domain" description="Lipid-binding serum glycoprotein C-terminal" evidence="2">
    <location>
        <begin position="1"/>
        <end position="95"/>
    </location>
</feature>
<dbReference type="InterPro" id="IPR001124">
    <property type="entry name" value="Lipid-bd_serum_glycop_C"/>
</dbReference>
<name>A0ABM4ILN5_ODOVR</name>
<sequence length="122" mass="13261">MYPNMELELETSPESAPFLTFTPGNVTFMPVMDIQAFALLPKSAGRKPLFQIRASTNISITINVNSSTITGSLATGSELKLELKHSNIGFFNQSLRRASHSLCQGTPTSTAWSSKSMRTSCS</sequence>
<dbReference type="SUPFAM" id="SSF55394">
    <property type="entry name" value="Bactericidal permeability-increasing protein, BPI"/>
    <property type="match status" value="1"/>
</dbReference>
<dbReference type="InterPro" id="IPR032942">
    <property type="entry name" value="BPI/LBP/Plunc"/>
</dbReference>
<comment type="function">
    <text evidence="1">The cytotoxic action of BPI is limited to many species of Gram-negative bacteria; this specificity may be explained by a strong affinity of the very basic N-terminal half for the negatively charged lipopolysaccharides that are unique to the Gram-negative bacterial outer envelope.</text>
</comment>
<dbReference type="Pfam" id="PF02886">
    <property type="entry name" value="LBP_BPI_CETP_C"/>
    <property type="match status" value="1"/>
</dbReference>
<dbReference type="PANTHER" id="PTHR10504:SF76">
    <property type="entry name" value="BACTERICIDAL PERMEABILITY-INCREASING PROTEIN"/>
    <property type="match status" value="1"/>
</dbReference>
<keyword evidence="1" id="KW-0044">Antibiotic</keyword>
<comment type="domain">
    <text evidence="1">The N-terminal region may be exposed to the interior of the granule, whereas the C-terminal portion may be embedded in the membrane. During phagocytosis and degranulation, proteases may be released and activated and cleave BPI at the junction of the N- and C-terminal portions of the molecule, providing controlled release of the N-terminal antibacterial fragment when bacteria are ingested.</text>
</comment>
<keyword evidence="1" id="KW-1015">Disulfide bond</keyword>
<keyword evidence="1" id="KW-0732">Signal</keyword>
<keyword evidence="1" id="KW-0399">Innate immunity</keyword>
<dbReference type="GeneID" id="110147547"/>
<dbReference type="Proteomes" id="UP001652640">
    <property type="component" value="Chromosome 9"/>
</dbReference>
<accession>A0ABM4ILN5</accession>
<evidence type="ECO:0000313" key="4">
    <source>
        <dbReference type="RefSeq" id="XP_070328721.1"/>
    </source>
</evidence>
<gene>
    <name evidence="4" type="primary">LOC110147547</name>
</gene>
<keyword evidence="1" id="KW-0964">Secreted</keyword>
<proteinExistence type="predicted"/>
<evidence type="ECO:0000256" key="1">
    <source>
        <dbReference type="RuleBase" id="RU369039"/>
    </source>
</evidence>
<comment type="subcellular location">
    <subcellularLocation>
        <location evidence="1">Secreted</location>
    </subcellularLocation>
</comment>
<keyword evidence="3" id="KW-1185">Reference proteome</keyword>
<keyword evidence="1" id="KW-0391">Immunity</keyword>
<comment type="domain">
    <text evidence="1">The N- and C-terminal barrels adopt an identical fold despite having only 13% of conserved residues.</text>
</comment>
<keyword evidence="1" id="KW-0325">Glycoprotein</keyword>
<dbReference type="PANTHER" id="PTHR10504">
    <property type="entry name" value="BACTERICIDAL PERMEABILITY-INCREASING BPI PROTEIN-RELATED"/>
    <property type="match status" value="1"/>
</dbReference>
<evidence type="ECO:0000259" key="2">
    <source>
        <dbReference type="Pfam" id="PF02886"/>
    </source>
</evidence>
<evidence type="ECO:0000313" key="3">
    <source>
        <dbReference type="Proteomes" id="UP001652640"/>
    </source>
</evidence>
<organism evidence="3 4">
    <name type="scientific">Odocoileus virginianus</name>
    <name type="common">White-tailed deer</name>
    <dbReference type="NCBI Taxonomy" id="9874"/>
    <lineage>
        <taxon>Eukaryota</taxon>
        <taxon>Metazoa</taxon>
        <taxon>Chordata</taxon>
        <taxon>Craniata</taxon>
        <taxon>Vertebrata</taxon>
        <taxon>Euteleostomi</taxon>
        <taxon>Mammalia</taxon>
        <taxon>Eutheria</taxon>
        <taxon>Laurasiatheria</taxon>
        <taxon>Artiodactyla</taxon>
        <taxon>Ruminantia</taxon>
        <taxon>Pecora</taxon>
        <taxon>Cervidae</taxon>
        <taxon>Odocoileinae</taxon>
        <taxon>Odocoileus</taxon>
    </lineage>
</organism>
<dbReference type="Gene3D" id="3.15.20.10">
    <property type="entry name" value="Bactericidal permeability-increasing protein, domain 2"/>
    <property type="match status" value="1"/>
</dbReference>
<comment type="subunit">
    <text evidence="1">Monomer. Homodimer; disulfide-linked.</text>
</comment>
<reference evidence="4" key="2">
    <citation type="submission" date="2025-08" db="UniProtKB">
        <authorList>
            <consortium name="RefSeq"/>
        </authorList>
    </citation>
    <scope>IDENTIFICATION</scope>
    <source>
        <tissue evidence="4">Tongue muscle</tissue>
    </source>
</reference>
<dbReference type="InterPro" id="IPR017943">
    <property type="entry name" value="Bactericidal_perm-incr_a/b_dom"/>
</dbReference>
<dbReference type="RefSeq" id="XP_070328721.1">
    <property type="nucleotide sequence ID" value="XM_070472620.1"/>
</dbReference>
<keyword evidence="1" id="KW-0929">Antimicrobial</keyword>
<reference evidence="3" key="1">
    <citation type="journal article" date="2022" name="J. Hered.">
        <title>A De Novo Chromosome-Level Genome Assembly of the White-Tailed Deer, Odocoileus Virginianus.</title>
        <authorList>
            <person name="London E.W."/>
            <person name="Roca A.L."/>
            <person name="Novakofski J.E."/>
            <person name="Mateus-Pinilla N.E."/>
        </authorList>
    </citation>
    <scope>NUCLEOTIDE SEQUENCE [LARGE SCALE GENOMIC DNA]</scope>
</reference>
<protein>
    <recommendedName>
        <fullName evidence="1">Bactericidal permeability-increasing protein</fullName>
        <shortName evidence="1">BPI</shortName>
    </recommendedName>
</protein>